<evidence type="ECO:0000313" key="2">
    <source>
        <dbReference type="EMBL" id="KPQ11289.1"/>
    </source>
</evidence>
<dbReference type="EMBL" id="LJXT01000123">
    <property type="protein sequence ID" value="KPQ11289.1"/>
    <property type="molecule type" value="Genomic_DNA"/>
</dbReference>
<accession>A0A0P7YB79</accession>
<comment type="caution">
    <text evidence="2">The sequence shown here is derived from an EMBL/GenBank/DDBJ whole genome shotgun (WGS) entry which is preliminary data.</text>
</comment>
<keyword evidence="1" id="KW-1133">Transmembrane helix</keyword>
<dbReference type="PATRIC" id="fig|1305737.6.peg.29"/>
<proteinExistence type="predicted"/>
<dbReference type="AlphaFoldDB" id="A0A0P7YB79"/>
<gene>
    <name evidence="2" type="ORF">HLUCCX10_15320</name>
</gene>
<keyword evidence="1" id="KW-0812">Transmembrane</keyword>
<sequence length="201" mass="22616">MSKYNMPAIIVLLSVICFLLIYFIVNIGNEPATKQELTVHTLKVINRETGKLVLIFSDSLPDPIVNGKEVPRIFQTSGMLYFDNDGNEVGGLVQPKIDMKQSMFTMDYDNTDAFSIFKQQTDSTWRTGMVLFDKNSSEEFETKGSGGTPRVIMANDNKDAVIILRDTKGRDRILLMVDKNDTPVIQVLDSEGRVVKDLLNE</sequence>
<dbReference type="Proteomes" id="UP000050421">
    <property type="component" value="Unassembled WGS sequence"/>
</dbReference>
<reference evidence="2 3" key="1">
    <citation type="submission" date="2015-09" db="EMBL/GenBank/DDBJ databases">
        <title>Identification and resolution of microdiversity through metagenomic sequencing of parallel consortia.</title>
        <authorList>
            <person name="Nelson W.C."/>
            <person name="Romine M.F."/>
            <person name="Lindemann S.R."/>
        </authorList>
    </citation>
    <scope>NUCLEOTIDE SEQUENCE [LARGE SCALE GENOMIC DNA]</scope>
    <source>
        <strain evidence="2">HL-49</strain>
    </source>
</reference>
<protein>
    <submittedName>
        <fullName evidence="2">Uncharacterized protein</fullName>
    </submittedName>
</protein>
<keyword evidence="1" id="KW-0472">Membrane</keyword>
<evidence type="ECO:0000313" key="3">
    <source>
        <dbReference type="Proteomes" id="UP000050421"/>
    </source>
</evidence>
<name>A0A0P7YB79_9BACT</name>
<feature type="transmembrane region" description="Helical" evidence="1">
    <location>
        <begin position="6"/>
        <end position="25"/>
    </location>
</feature>
<organism evidence="2 3">
    <name type="scientific">Algoriphagus marincola HL-49</name>
    <dbReference type="NCBI Taxonomy" id="1305737"/>
    <lineage>
        <taxon>Bacteria</taxon>
        <taxon>Pseudomonadati</taxon>
        <taxon>Bacteroidota</taxon>
        <taxon>Cytophagia</taxon>
        <taxon>Cytophagales</taxon>
        <taxon>Cyclobacteriaceae</taxon>
        <taxon>Algoriphagus</taxon>
    </lineage>
</organism>
<dbReference type="STRING" id="1305737.GCA_000526355_01133"/>
<dbReference type="eggNOG" id="ENOG5032QYB">
    <property type="taxonomic scope" value="Bacteria"/>
</dbReference>
<dbReference type="OrthoDB" id="1349101at2"/>
<evidence type="ECO:0000256" key="1">
    <source>
        <dbReference type="SAM" id="Phobius"/>
    </source>
</evidence>